<gene>
    <name evidence="2" type="ORF">HW532_19845</name>
</gene>
<proteinExistence type="predicted"/>
<accession>A0A7S8C7F4</accession>
<dbReference type="InterPro" id="IPR009078">
    <property type="entry name" value="Ferritin-like_SF"/>
</dbReference>
<dbReference type="InterPro" id="IPR007402">
    <property type="entry name" value="DUF455"/>
</dbReference>
<dbReference type="SUPFAM" id="SSF47240">
    <property type="entry name" value="Ferritin-like"/>
    <property type="match status" value="1"/>
</dbReference>
<sequence length="279" mass="30896">MAADGPTAPRSLAEAARLVVEAAEPAEKVRLAREAAKAWRARRLSRGVRAGMPSLPDRPGRPDRPELLAPRDMPKRSTSGGRGRFAMVHALAHIELNAVDLTWDLIARFFDAPMPHSFLDDWVRVGAEEARHFALLDRRLAELGGAYGDLPAHDGLWQTAQDTGHSLLARVAIVPMVLEARGLDVTPSMIDRMHEAGDAETAGILEIIYRDEKTHVAFGVKWFRFLCAREGLPPEPEFQRLVQRHFKGRIKPPFNDRARAEAGLVPGFYKPLVGVMSPT</sequence>
<reference evidence="2 3" key="1">
    <citation type="submission" date="2020-06" db="EMBL/GenBank/DDBJ databases">
        <title>Genome sequence of 2 isolates from Red Sea Mangroves.</title>
        <authorList>
            <person name="Sefrji F."/>
            <person name="Michoud G."/>
            <person name="Merlino G."/>
            <person name="Daffonchio D."/>
        </authorList>
    </citation>
    <scope>NUCLEOTIDE SEQUENCE [LARGE SCALE GENOMIC DNA]</scope>
    <source>
        <strain evidence="2 3">R1DC25</strain>
    </source>
</reference>
<evidence type="ECO:0000313" key="2">
    <source>
        <dbReference type="EMBL" id="QPC44754.1"/>
    </source>
</evidence>
<evidence type="ECO:0000256" key="1">
    <source>
        <dbReference type="SAM" id="MobiDB-lite"/>
    </source>
</evidence>
<dbReference type="PANTHER" id="PTHR42782">
    <property type="entry name" value="SI:CH73-314G15.3"/>
    <property type="match status" value="1"/>
</dbReference>
<keyword evidence="3" id="KW-1185">Reference proteome</keyword>
<dbReference type="AlphaFoldDB" id="A0A7S8C7F4"/>
<dbReference type="PANTHER" id="PTHR42782:SF4">
    <property type="entry name" value="DUF455 DOMAIN-CONTAINING PROTEIN"/>
    <property type="match status" value="1"/>
</dbReference>
<dbReference type="EMBL" id="CP058214">
    <property type="protein sequence ID" value="QPC44754.1"/>
    <property type="molecule type" value="Genomic_DNA"/>
</dbReference>
<dbReference type="KEGG" id="kmn:HW532_19845"/>
<evidence type="ECO:0000313" key="3">
    <source>
        <dbReference type="Proteomes" id="UP000593594"/>
    </source>
</evidence>
<dbReference type="Proteomes" id="UP000593594">
    <property type="component" value="Chromosome"/>
</dbReference>
<dbReference type="InterPro" id="IPR011197">
    <property type="entry name" value="UCP012318"/>
</dbReference>
<dbReference type="PIRSF" id="PIRSF012318">
    <property type="entry name" value="UCP012318"/>
    <property type="match status" value="1"/>
</dbReference>
<feature type="region of interest" description="Disordered" evidence="1">
    <location>
        <begin position="50"/>
        <end position="80"/>
    </location>
</feature>
<dbReference type="CDD" id="cd00657">
    <property type="entry name" value="Ferritin_like"/>
    <property type="match status" value="1"/>
</dbReference>
<name>A0A7S8C7F4_9HYPH</name>
<protein>
    <submittedName>
        <fullName evidence="2">Ferritin-like domain-containing protein</fullName>
    </submittedName>
</protein>
<organism evidence="2 3">
    <name type="scientific">Kaustia mangrovi</name>
    <dbReference type="NCBI Taxonomy" id="2593653"/>
    <lineage>
        <taxon>Bacteria</taxon>
        <taxon>Pseudomonadati</taxon>
        <taxon>Pseudomonadota</taxon>
        <taxon>Alphaproteobacteria</taxon>
        <taxon>Hyphomicrobiales</taxon>
        <taxon>Parvibaculaceae</taxon>
        <taxon>Kaustia</taxon>
    </lineage>
</organism>
<dbReference type="Pfam" id="PF04305">
    <property type="entry name" value="DUF455"/>
    <property type="match status" value="1"/>
</dbReference>
<dbReference type="RefSeq" id="WP_213162123.1">
    <property type="nucleotide sequence ID" value="NZ_CP058214.1"/>
</dbReference>